<accession>A0A438CEU7</accession>
<dbReference type="Proteomes" id="UP000288805">
    <property type="component" value="Unassembled WGS sequence"/>
</dbReference>
<sequence length="236" mass="26559">MIYIPNGLHHMDLTSLQSLCIDHCPNLVSFPQGGLPTPNLRELVIIDCEKLKSLPQGMHTFLTSLHYLYISNCPEIDSFPEGGLPTNLSELDIRNCNKLVACRMEWGLQMLPFLRSLWIGGLGEERLESFPEEQFLPSTLTSLSIRDIPNLKSLDNKGLKHLTSLETLMINNCEKLKSLPKQGLPSSLSRLYIRGCPLLKKRCQKDKGKKWPSISHIPCIVIVNENGLSNEEVILS</sequence>
<gene>
    <name evidence="2" type="primary">VvCHDh000724_63</name>
    <name evidence="2" type="ORF">CK203_108216</name>
</gene>
<evidence type="ECO:0000313" key="3">
    <source>
        <dbReference type="Proteomes" id="UP000288805"/>
    </source>
</evidence>
<organism evidence="2 3">
    <name type="scientific">Vitis vinifera</name>
    <name type="common">Grape</name>
    <dbReference type="NCBI Taxonomy" id="29760"/>
    <lineage>
        <taxon>Eukaryota</taxon>
        <taxon>Viridiplantae</taxon>
        <taxon>Streptophyta</taxon>
        <taxon>Embryophyta</taxon>
        <taxon>Tracheophyta</taxon>
        <taxon>Spermatophyta</taxon>
        <taxon>Magnoliopsida</taxon>
        <taxon>eudicotyledons</taxon>
        <taxon>Gunneridae</taxon>
        <taxon>Pentapetalae</taxon>
        <taxon>rosids</taxon>
        <taxon>Vitales</taxon>
        <taxon>Vitaceae</taxon>
        <taxon>Viteae</taxon>
        <taxon>Vitis</taxon>
    </lineage>
</organism>
<proteinExistence type="predicted"/>
<dbReference type="Gene3D" id="3.80.10.10">
    <property type="entry name" value="Ribonuclease Inhibitor"/>
    <property type="match status" value="2"/>
</dbReference>
<dbReference type="PANTHER" id="PTHR36766:SF47">
    <property type="entry name" value="NB-ARC DOMAIN-CONTAINING PROTEIN"/>
    <property type="match status" value="1"/>
</dbReference>
<dbReference type="AlphaFoldDB" id="A0A438CEU7"/>
<dbReference type="PANTHER" id="PTHR36766">
    <property type="entry name" value="PLANT BROAD-SPECTRUM MILDEW RESISTANCE PROTEIN RPW8"/>
    <property type="match status" value="1"/>
</dbReference>
<comment type="caution">
    <text evidence="2">The sequence shown here is derived from an EMBL/GenBank/DDBJ whole genome shotgun (WGS) entry which is preliminary data.</text>
</comment>
<dbReference type="GO" id="GO:0006952">
    <property type="term" value="P:defense response"/>
    <property type="evidence" value="ECO:0007669"/>
    <property type="project" value="UniProtKB-KW"/>
</dbReference>
<keyword evidence="1" id="KW-0611">Plant defense</keyword>
<dbReference type="InterPro" id="IPR032675">
    <property type="entry name" value="LRR_dom_sf"/>
</dbReference>
<name>A0A438CEU7_VITVI</name>
<protein>
    <submittedName>
        <fullName evidence="2">Putative disease resistance protein</fullName>
    </submittedName>
</protein>
<evidence type="ECO:0000313" key="2">
    <source>
        <dbReference type="EMBL" id="RVW21731.1"/>
    </source>
</evidence>
<dbReference type="SUPFAM" id="SSF52058">
    <property type="entry name" value="L domain-like"/>
    <property type="match status" value="1"/>
</dbReference>
<dbReference type="EMBL" id="QGNW01002272">
    <property type="protein sequence ID" value="RVW21731.1"/>
    <property type="molecule type" value="Genomic_DNA"/>
</dbReference>
<evidence type="ECO:0000256" key="1">
    <source>
        <dbReference type="ARBA" id="ARBA00022821"/>
    </source>
</evidence>
<reference evidence="2 3" key="1">
    <citation type="journal article" date="2018" name="PLoS Genet.">
        <title>Population sequencing reveals clonal diversity and ancestral inbreeding in the grapevine cultivar Chardonnay.</title>
        <authorList>
            <person name="Roach M.J."/>
            <person name="Johnson D.L."/>
            <person name="Bohlmann J."/>
            <person name="van Vuuren H.J."/>
            <person name="Jones S.J."/>
            <person name="Pretorius I.S."/>
            <person name="Schmidt S.A."/>
            <person name="Borneman A.R."/>
        </authorList>
    </citation>
    <scope>NUCLEOTIDE SEQUENCE [LARGE SCALE GENOMIC DNA]</scope>
    <source>
        <strain evidence="3">cv. Chardonnay</strain>
        <tissue evidence="2">Leaf</tissue>
    </source>
</reference>